<evidence type="ECO:0000256" key="9">
    <source>
        <dbReference type="RuleBase" id="RU000461"/>
    </source>
</evidence>
<reference evidence="11" key="1">
    <citation type="submission" date="2022-03" db="EMBL/GenBank/DDBJ databases">
        <authorList>
            <person name="Legras J.-L."/>
            <person name="Devillers H."/>
            <person name="Grondin C."/>
        </authorList>
    </citation>
    <scope>NUCLEOTIDE SEQUENCE</scope>
    <source>
        <strain evidence="11">CLIB 1423</strain>
    </source>
</reference>
<evidence type="ECO:0000256" key="8">
    <source>
        <dbReference type="PIRSR" id="PIRSR602402-1"/>
    </source>
</evidence>
<dbReference type="GO" id="GO:0016712">
    <property type="term" value="F:oxidoreductase activity, acting on paired donors, with incorporation or reduction of molecular oxygen, reduced flavin or flavoprotein as one donor, and incorporation of one atom of oxygen"/>
    <property type="evidence" value="ECO:0007669"/>
    <property type="project" value="InterPro"/>
</dbReference>
<dbReference type="CDD" id="cd11063">
    <property type="entry name" value="CYP52"/>
    <property type="match status" value="1"/>
</dbReference>
<feature type="binding site" description="axial binding residue" evidence="8">
    <location>
        <position position="463"/>
    </location>
    <ligand>
        <name>heme</name>
        <dbReference type="ChEBI" id="CHEBI:30413"/>
    </ligand>
    <ligandPart>
        <name>Fe</name>
        <dbReference type="ChEBI" id="CHEBI:18248"/>
    </ligandPart>
</feature>
<feature type="transmembrane region" description="Helical" evidence="10">
    <location>
        <begin position="15"/>
        <end position="32"/>
    </location>
</feature>
<dbReference type="InterPro" id="IPR036396">
    <property type="entry name" value="Cyt_P450_sf"/>
</dbReference>
<dbReference type="InterPro" id="IPR017972">
    <property type="entry name" value="Cyt_P450_CS"/>
</dbReference>
<evidence type="ECO:0000256" key="5">
    <source>
        <dbReference type="ARBA" id="ARBA00023002"/>
    </source>
</evidence>
<evidence type="ECO:0000256" key="10">
    <source>
        <dbReference type="SAM" id="Phobius"/>
    </source>
</evidence>
<keyword evidence="12" id="KW-1185">Reference proteome</keyword>
<dbReference type="PRINTS" id="PR01239">
    <property type="entry name" value="EP450IICYP52"/>
</dbReference>
<evidence type="ECO:0000256" key="4">
    <source>
        <dbReference type="ARBA" id="ARBA00022723"/>
    </source>
</evidence>
<keyword evidence="10" id="KW-1133">Transmembrane helix</keyword>
<dbReference type="SUPFAM" id="SSF48264">
    <property type="entry name" value="Cytochrome P450"/>
    <property type="match status" value="1"/>
</dbReference>
<accession>A0A9P0VWP3</accession>
<keyword evidence="6 8" id="KW-0408">Iron</keyword>
<proteinExistence type="inferred from homology"/>
<dbReference type="GO" id="GO:0005506">
    <property type="term" value="F:iron ion binding"/>
    <property type="evidence" value="ECO:0007669"/>
    <property type="project" value="InterPro"/>
</dbReference>
<keyword evidence="3 8" id="KW-0349">Heme</keyword>
<dbReference type="Proteomes" id="UP000837801">
    <property type="component" value="Unassembled WGS sequence"/>
</dbReference>
<dbReference type="EMBL" id="CAKXYY010000002">
    <property type="protein sequence ID" value="CAH2351030.1"/>
    <property type="molecule type" value="Genomic_DNA"/>
</dbReference>
<evidence type="ECO:0000256" key="7">
    <source>
        <dbReference type="ARBA" id="ARBA00023033"/>
    </source>
</evidence>
<keyword evidence="10" id="KW-0812">Transmembrane</keyword>
<comment type="similarity">
    <text evidence="2 9">Belongs to the cytochrome P450 family.</text>
</comment>
<dbReference type="InterPro" id="IPR001128">
    <property type="entry name" value="Cyt_P450"/>
</dbReference>
<dbReference type="Pfam" id="PF00067">
    <property type="entry name" value="p450"/>
    <property type="match status" value="1"/>
</dbReference>
<keyword evidence="5 9" id="KW-0560">Oxidoreductase</keyword>
<dbReference type="InterPro" id="IPR002402">
    <property type="entry name" value="Cyt_P450_E_grp-II"/>
</dbReference>
<dbReference type="PROSITE" id="PS00086">
    <property type="entry name" value="CYTOCHROME_P450"/>
    <property type="match status" value="1"/>
</dbReference>
<comment type="cofactor">
    <cofactor evidence="1 8">
        <name>heme</name>
        <dbReference type="ChEBI" id="CHEBI:30413"/>
    </cofactor>
</comment>
<dbReference type="PRINTS" id="PR00385">
    <property type="entry name" value="P450"/>
</dbReference>
<protein>
    <submittedName>
        <fullName evidence="11">Cytochrome P450 52A13</fullName>
    </submittedName>
</protein>
<dbReference type="PRINTS" id="PR00464">
    <property type="entry name" value="EP450II"/>
</dbReference>
<evidence type="ECO:0000256" key="3">
    <source>
        <dbReference type="ARBA" id="ARBA00022617"/>
    </source>
</evidence>
<keyword evidence="10" id="KW-0472">Membrane</keyword>
<dbReference type="AlphaFoldDB" id="A0A9P0VWP3"/>
<evidence type="ECO:0000256" key="2">
    <source>
        <dbReference type="ARBA" id="ARBA00010617"/>
    </source>
</evidence>
<dbReference type="InterPro" id="IPR047146">
    <property type="entry name" value="Cyt_P450_E_CYP52_fungi"/>
</dbReference>
<dbReference type="PANTHER" id="PTHR24287">
    <property type="entry name" value="P450, PUTATIVE (EUROFUNG)-RELATED"/>
    <property type="match status" value="1"/>
</dbReference>
<evidence type="ECO:0000313" key="12">
    <source>
        <dbReference type="Proteomes" id="UP000837801"/>
    </source>
</evidence>
<dbReference type="GO" id="GO:0020037">
    <property type="term" value="F:heme binding"/>
    <property type="evidence" value="ECO:0007669"/>
    <property type="project" value="InterPro"/>
</dbReference>
<keyword evidence="7 9" id="KW-0503">Monooxygenase</keyword>
<evidence type="ECO:0000313" key="11">
    <source>
        <dbReference type="EMBL" id="CAH2351030.1"/>
    </source>
</evidence>
<organism evidence="11 12">
    <name type="scientific">[Candida] railenensis</name>
    <dbReference type="NCBI Taxonomy" id="45579"/>
    <lineage>
        <taxon>Eukaryota</taxon>
        <taxon>Fungi</taxon>
        <taxon>Dikarya</taxon>
        <taxon>Ascomycota</taxon>
        <taxon>Saccharomycotina</taxon>
        <taxon>Pichiomycetes</taxon>
        <taxon>Debaryomycetaceae</taxon>
        <taxon>Kurtzmaniella</taxon>
    </lineage>
</organism>
<name>A0A9P0VWP3_9ASCO</name>
<dbReference type="InterPro" id="IPR002974">
    <property type="entry name" value="Cyt_P450_E_CYP52_ascomycetes"/>
</dbReference>
<dbReference type="OrthoDB" id="1470350at2759"/>
<evidence type="ECO:0000256" key="6">
    <source>
        <dbReference type="ARBA" id="ARBA00023004"/>
    </source>
</evidence>
<sequence>MKFKTIELDAVKSSLFSIPGLIFTVLLSLYVYRRVQIAIFKRNTKSKDGISLDTQFFSIPLLRTVLTKKRKGEIVDWTHEQFEELSDTFLVKLAGVRIYFTRDPENIKAILATQFNDFALGTRHEHFLPLLGDGIFTLDGEGWKHSRAMLRPQFSREQIAHVQALEPHLQYFASHVRNAKGSTINLQDLFFKLTLDTASEFLFGESVATLQDESIGISQTNAFDGRENFAESFNLAQSYLATRSWSQFFYPLINPKEFRVACANVHKFAKYYVNKALEINPEDLDKTNPQGYVFLYELVKETRNPKVLQDQLLNILIAGRDTTAGLLSFTFFELARNPEIWAKLKEEVYSHFGRENVDDISFESLKKCEYLKFIINEALRLYPSVPLNYRTTTKDTTLPYGGGDGSEKLFVPKGTTVAYDIFSTHRMKKFYGKDSLEFKPERWAEGGRYGWAYLPFNGGPRICLGQQFALTEAAYIITRLVQLFPNLESRDDRPYPCAKNEQLTMCHYDGVFVSLYE</sequence>
<keyword evidence="4 8" id="KW-0479">Metal-binding</keyword>
<comment type="caution">
    <text evidence="11">The sequence shown here is derived from an EMBL/GenBank/DDBJ whole genome shotgun (WGS) entry which is preliminary data.</text>
</comment>
<gene>
    <name evidence="11" type="ORF">CLIB1423_02S10682</name>
</gene>
<dbReference type="Gene3D" id="1.10.630.10">
    <property type="entry name" value="Cytochrome P450"/>
    <property type="match status" value="1"/>
</dbReference>
<evidence type="ECO:0000256" key="1">
    <source>
        <dbReference type="ARBA" id="ARBA00001971"/>
    </source>
</evidence>
<dbReference type="PANTHER" id="PTHR24287:SF1">
    <property type="entry name" value="P450, PUTATIVE (EUROFUNG)-RELATED"/>
    <property type="match status" value="1"/>
</dbReference>